<evidence type="ECO:0000313" key="6">
    <source>
        <dbReference type="EMBL" id="MFD1455156.1"/>
    </source>
</evidence>
<keyword evidence="2" id="KW-0805">Transcription regulation</keyword>
<comment type="similarity">
    <text evidence="1">Belongs to the LysR transcriptional regulatory family.</text>
</comment>
<proteinExistence type="inferred from homology"/>
<evidence type="ECO:0000259" key="5">
    <source>
        <dbReference type="PROSITE" id="PS50931"/>
    </source>
</evidence>
<dbReference type="EMBL" id="JBHTOD010000003">
    <property type="protein sequence ID" value="MFD1455156.1"/>
    <property type="molecule type" value="Genomic_DNA"/>
</dbReference>
<dbReference type="InterPro" id="IPR000847">
    <property type="entry name" value="LysR_HTH_N"/>
</dbReference>
<name>A0ABW4D0R2_9LACO</name>
<evidence type="ECO:0000313" key="7">
    <source>
        <dbReference type="Proteomes" id="UP001597189"/>
    </source>
</evidence>
<evidence type="ECO:0000256" key="3">
    <source>
        <dbReference type="ARBA" id="ARBA00023125"/>
    </source>
</evidence>
<dbReference type="InterPro" id="IPR036390">
    <property type="entry name" value="WH_DNA-bd_sf"/>
</dbReference>
<dbReference type="RefSeq" id="WP_203643725.1">
    <property type="nucleotide sequence ID" value="NZ_BOLN01000003.1"/>
</dbReference>
<feature type="domain" description="HTH lysR-type" evidence="5">
    <location>
        <begin position="1"/>
        <end position="58"/>
    </location>
</feature>
<protein>
    <submittedName>
        <fullName evidence="6">LysR family transcriptional regulator</fullName>
    </submittedName>
</protein>
<dbReference type="SUPFAM" id="SSF46785">
    <property type="entry name" value="Winged helix' DNA-binding domain"/>
    <property type="match status" value="1"/>
</dbReference>
<gene>
    <name evidence="6" type="ORF">ACFQ44_05550</name>
</gene>
<dbReference type="InterPro" id="IPR005119">
    <property type="entry name" value="LysR_subst-bd"/>
</dbReference>
<evidence type="ECO:0000256" key="2">
    <source>
        <dbReference type="ARBA" id="ARBA00023015"/>
    </source>
</evidence>
<dbReference type="Pfam" id="PF03466">
    <property type="entry name" value="LysR_substrate"/>
    <property type="match status" value="1"/>
</dbReference>
<dbReference type="Proteomes" id="UP001597189">
    <property type="component" value="Unassembled WGS sequence"/>
</dbReference>
<comment type="caution">
    <text evidence="6">The sequence shown here is derived from an EMBL/GenBank/DDBJ whole genome shotgun (WGS) entry which is preliminary data.</text>
</comment>
<dbReference type="PANTHER" id="PTHR30346:SF28">
    <property type="entry name" value="HTH-TYPE TRANSCRIPTIONAL REGULATOR CYNR"/>
    <property type="match status" value="1"/>
</dbReference>
<evidence type="ECO:0000256" key="1">
    <source>
        <dbReference type="ARBA" id="ARBA00009437"/>
    </source>
</evidence>
<reference evidence="7" key="1">
    <citation type="journal article" date="2019" name="Int. J. Syst. Evol. Microbiol.">
        <title>The Global Catalogue of Microorganisms (GCM) 10K type strain sequencing project: providing services to taxonomists for standard genome sequencing and annotation.</title>
        <authorList>
            <consortium name="The Broad Institute Genomics Platform"/>
            <consortium name="The Broad Institute Genome Sequencing Center for Infectious Disease"/>
            <person name="Wu L."/>
            <person name="Ma J."/>
        </authorList>
    </citation>
    <scope>NUCLEOTIDE SEQUENCE [LARGE SCALE GENOMIC DNA]</scope>
    <source>
        <strain evidence="7">CCM 8979</strain>
    </source>
</reference>
<dbReference type="PROSITE" id="PS50931">
    <property type="entry name" value="HTH_LYSR"/>
    <property type="match status" value="1"/>
</dbReference>
<dbReference type="Gene3D" id="1.10.10.10">
    <property type="entry name" value="Winged helix-like DNA-binding domain superfamily/Winged helix DNA-binding domain"/>
    <property type="match status" value="1"/>
</dbReference>
<dbReference type="Gene3D" id="3.40.190.290">
    <property type="match status" value="1"/>
</dbReference>
<dbReference type="SUPFAM" id="SSF53850">
    <property type="entry name" value="Periplasmic binding protein-like II"/>
    <property type="match status" value="1"/>
</dbReference>
<dbReference type="InterPro" id="IPR036388">
    <property type="entry name" value="WH-like_DNA-bd_sf"/>
</dbReference>
<dbReference type="PRINTS" id="PR00039">
    <property type="entry name" value="HTHLYSR"/>
</dbReference>
<dbReference type="Pfam" id="PF00126">
    <property type="entry name" value="HTH_1"/>
    <property type="match status" value="1"/>
</dbReference>
<organism evidence="6 7">
    <name type="scientific">Levilactobacillus lanxiensis</name>
    <dbReference type="NCBI Taxonomy" id="2799568"/>
    <lineage>
        <taxon>Bacteria</taxon>
        <taxon>Bacillati</taxon>
        <taxon>Bacillota</taxon>
        <taxon>Bacilli</taxon>
        <taxon>Lactobacillales</taxon>
        <taxon>Lactobacillaceae</taxon>
        <taxon>Levilactobacillus</taxon>
    </lineage>
</organism>
<dbReference type="CDD" id="cd05466">
    <property type="entry name" value="PBP2_LTTR_substrate"/>
    <property type="match status" value="1"/>
</dbReference>
<accession>A0ABW4D0R2</accession>
<keyword evidence="3" id="KW-0238">DNA-binding</keyword>
<sequence>MDLESLKYFVDVVDLENFTRAAERNFISQPAISAQIKQLEETVGKPLLVRDHHHVTVTPAGQQLYRAAQRMLATYHGALLDIWREQTTVPTRLRVSFYIAQQFQPYINQLVKFRAEFPNVTVDLVERDSEQAVQDVLTGAADLGFGIVDHSDRQLVWKQELADHLVVVGGKSTLAALPRRVTLDQLVGLTYLTLTSVPATQFGQLTGQLLHGHDFETTQLAGLDLLFTQLQMTPTFALLPASQVPSNLTGLATRELQTPLPNAMGVGWCYRRHPLDPTVGAFLAFENLL</sequence>
<dbReference type="PANTHER" id="PTHR30346">
    <property type="entry name" value="TRANSCRIPTIONAL DUAL REGULATOR HCAR-RELATED"/>
    <property type="match status" value="1"/>
</dbReference>
<keyword evidence="4" id="KW-0804">Transcription</keyword>
<keyword evidence="7" id="KW-1185">Reference proteome</keyword>
<evidence type="ECO:0000256" key="4">
    <source>
        <dbReference type="ARBA" id="ARBA00023163"/>
    </source>
</evidence>